<reference evidence="3 5" key="2">
    <citation type="journal article" date="2019" name="Nat. Med.">
        <title>A library of human gut bacterial isolates paired with longitudinal multiomics data enables mechanistic microbiome research.</title>
        <authorList>
            <person name="Poyet M."/>
            <person name="Groussin M."/>
            <person name="Gibbons S.M."/>
            <person name="Avila-Pacheco J."/>
            <person name="Jiang X."/>
            <person name="Kearney S.M."/>
            <person name="Perrotta A.R."/>
            <person name="Berdy B."/>
            <person name="Zhao S."/>
            <person name="Lieberman T.D."/>
            <person name="Swanson P.K."/>
            <person name="Smith M."/>
            <person name="Roesemann S."/>
            <person name="Alexander J.E."/>
            <person name="Rich S.A."/>
            <person name="Livny J."/>
            <person name="Vlamakis H."/>
            <person name="Clish C."/>
            <person name="Bullock K."/>
            <person name="Deik A."/>
            <person name="Scott J."/>
            <person name="Pierce K.A."/>
            <person name="Xavier R.J."/>
            <person name="Alm E.J."/>
        </authorList>
    </citation>
    <scope>NUCLEOTIDE SEQUENCE [LARGE SCALE GENOMIC DNA]</scope>
    <source>
        <strain evidence="3 5">BIOML-A6</strain>
    </source>
</reference>
<proteinExistence type="predicted"/>
<evidence type="ECO:0000313" key="3">
    <source>
        <dbReference type="EMBL" id="MZK40994.1"/>
    </source>
</evidence>
<evidence type="ECO:0000313" key="2">
    <source>
        <dbReference type="EMBL" id="CUN79481.1"/>
    </source>
</evidence>
<dbReference type="EMBL" id="CYYY01000005">
    <property type="protein sequence ID" value="CUN79481.1"/>
    <property type="molecule type" value="Genomic_DNA"/>
</dbReference>
<protein>
    <submittedName>
        <fullName evidence="2">Uncharacterized protein</fullName>
    </submittedName>
</protein>
<reference evidence="2 4" key="1">
    <citation type="submission" date="2015-09" db="EMBL/GenBank/DDBJ databases">
        <authorList>
            <consortium name="Pathogen Informatics"/>
        </authorList>
    </citation>
    <scope>NUCLEOTIDE SEQUENCE [LARGE SCALE GENOMIC DNA]</scope>
    <source>
        <strain evidence="2 4">2789STDY5608866</strain>
    </source>
</reference>
<keyword evidence="1" id="KW-0175">Coiled coil</keyword>
<sequence>MADKEEIKTLEELEEKGRILREYKEKFRQMCQENKMIKGSTVLKLYDKIEEVQREYEHLDNKLTLMEYNFI</sequence>
<dbReference type="Proteomes" id="UP000472916">
    <property type="component" value="Unassembled WGS sequence"/>
</dbReference>
<accession>A0A173ZT85</accession>
<feature type="coiled-coil region" evidence="1">
    <location>
        <begin position="42"/>
        <end position="69"/>
    </location>
</feature>
<dbReference type="Proteomes" id="UP000095439">
    <property type="component" value="Unassembled WGS sequence"/>
</dbReference>
<evidence type="ECO:0000256" key="1">
    <source>
        <dbReference type="SAM" id="Coils"/>
    </source>
</evidence>
<dbReference type="AlphaFoldDB" id="A0A173ZT85"/>
<evidence type="ECO:0000313" key="5">
    <source>
        <dbReference type="Proteomes" id="UP000472916"/>
    </source>
</evidence>
<dbReference type="RefSeq" id="WP_055057201.1">
    <property type="nucleotide sequence ID" value="NZ_CABIWY010000005.1"/>
</dbReference>
<organism evidence="2 4">
    <name type="scientific">Dorea longicatena</name>
    <dbReference type="NCBI Taxonomy" id="88431"/>
    <lineage>
        <taxon>Bacteria</taxon>
        <taxon>Bacillati</taxon>
        <taxon>Bacillota</taxon>
        <taxon>Clostridia</taxon>
        <taxon>Lachnospirales</taxon>
        <taxon>Lachnospiraceae</taxon>
        <taxon>Dorea</taxon>
    </lineage>
</organism>
<gene>
    <name evidence="2" type="ORF">ERS852423_01474</name>
    <name evidence="3" type="ORF">GT528_04565</name>
</gene>
<evidence type="ECO:0000313" key="4">
    <source>
        <dbReference type="Proteomes" id="UP000095439"/>
    </source>
</evidence>
<name>A0A173ZT85_9FIRM</name>
<dbReference type="EMBL" id="WWSC01000004">
    <property type="protein sequence ID" value="MZK40994.1"/>
    <property type="molecule type" value="Genomic_DNA"/>
</dbReference>